<dbReference type="InterPro" id="IPR017938">
    <property type="entry name" value="Riboflavin_synthase-like_b-brl"/>
</dbReference>
<dbReference type="PANTHER" id="PTHR40252:SF2">
    <property type="entry name" value="BLR0328 PROTEIN"/>
    <property type="match status" value="1"/>
</dbReference>
<dbReference type="Proteomes" id="UP001595867">
    <property type="component" value="Unassembled WGS sequence"/>
</dbReference>
<dbReference type="PRINTS" id="PR00409">
    <property type="entry name" value="PHDIOXRDTASE"/>
</dbReference>
<dbReference type="Pfam" id="PF08495">
    <property type="entry name" value="FIST"/>
    <property type="match status" value="1"/>
</dbReference>
<dbReference type="RefSeq" id="WP_378070694.1">
    <property type="nucleotide sequence ID" value="NZ_JBHSBL010000021.1"/>
</dbReference>
<dbReference type="SUPFAM" id="SSF63380">
    <property type="entry name" value="Riboflavin synthase domain-like"/>
    <property type="match status" value="1"/>
</dbReference>
<keyword evidence="5" id="KW-1185">Reference proteome</keyword>
<organism evidence="4 5">
    <name type="scientific">Actinoplanes subglobosus</name>
    <dbReference type="NCBI Taxonomy" id="1547892"/>
    <lineage>
        <taxon>Bacteria</taxon>
        <taxon>Bacillati</taxon>
        <taxon>Actinomycetota</taxon>
        <taxon>Actinomycetes</taxon>
        <taxon>Micromonosporales</taxon>
        <taxon>Micromonosporaceae</taxon>
        <taxon>Actinoplanes</taxon>
    </lineage>
</organism>
<feature type="domain" description="FIST" evidence="2">
    <location>
        <begin position="189"/>
        <end position="386"/>
    </location>
</feature>
<comment type="caution">
    <text evidence="4">The sequence shown here is derived from an EMBL/GenBank/DDBJ whole genome shotgun (WGS) entry which is preliminary data.</text>
</comment>
<dbReference type="SMART" id="SM01204">
    <property type="entry name" value="FIST_C"/>
    <property type="match status" value="1"/>
</dbReference>
<name>A0ABV8J474_9ACTN</name>
<evidence type="ECO:0000256" key="1">
    <source>
        <dbReference type="SAM" id="MobiDB-lite"/>
    </source>
</evidence>
<feature type="domain" description="FIST C-domain" evidence="3">
    <location>
        <begin position="387"/>
        <end position="530"/>
    </location>
</feature>
<feature type="region of interest" description="Disordered" evidence="1">
    <location>
        <begin position="74"/>
        <end position="93"/>
    </location>
</feature>
<dbReference type="PANTHER" id="PTHR40252">
    <property type="entry name" value="BLR0328 PROTEIN"/>
    <property type="match status" value="1"/>
</dbReference>
<dbReference type="SMART" id="SM00897">
    <property type="entry name" value="FIST"/>
    <property type="match status" value="1"/>
</dbReference>
<evidence type="ECO:0000259" key="3">
    <source>
        <dbReference type="SMART" id="SM01204"/>
    </source>
</evidence>
<evidence type="ECO:0000259" key="2">
    <source>
        <dbReference type="SMART" id="SM00897"/>
    </source>
</evidence>
<dbReference type="Gene3D" id="2.40.30.10">
    <property type="entry name" value="Translation factors"/>
    <property type="match status" value="1"/>
</dbReference>
<dbReference type="InterPro" id="IPR019494">
    <property type="entry name" value="FIST_C"/>
</dbReference>
<evidence type="ECO:0000313" key="5">
    <source>
        <dbReference type="Proteomes" id="UP001595867"/>
    </source>
</evidence>
<protein>
    <submittedName>
        <fullName evidence="4">FIST N-terminal domain-containing protein</fullName>
    </submittedName>
</protein>
<proteinExistence type="predicted"/>
<evidence type="ECO:0000313" key="4">
    <source>
        <dbReference type="EMBL" id="MFC4069805.1"/>
    </source>
</evidence>
<sequence>MTIDPVVLEVDRAADDVAAPRLARPGGAGLPARTPGAHIDLHLGGDLIRQYSLCGDPAETTAYRIAVLATPDSRGGSKAVHNLTPPATGSGWAALTKDKRSSARNQRPAASGWCIETAGSSCSGVRRCRKDNRPGEATSNLRSGPRVPIRCGMDRVDLDGRWFGSGHSTLTDPASAGAEAAGAALDGRTPVVVFVFCSIGYQVPELFDGIREMIGPDTVIVGCTTSGQLGGGAVSRDGVAVTAWGGNGFAVRTHVSRNVSDRLRDAGVEAASSLGAVDQPHRALLMLCDGLTGNQHEIVRGAFSVAGAVVPLVGGCAGDHLTYVRTYQFHGNRDGVEILSDAAVGIAIGSDSPLGVGIAHGWRKQGDAMIVTSSREGRVHELDGEPALDVFLRRLGADETLLDDEAAFRQAAFLHPLGLSRRTGEDIRVIHSGDRSDRSLICLADVPQGALAWVMESDTDGLTDAAGQAAEQAADALGGRQALGTMVFDCAARRIAIGEDGVGPEHDVIAKAIPNVPFGGFYTNGEIARVRGALGMHHFTVVTLALS</sequence>
<reference evidence="5" key="1">
    <citation type="journal article" date="2019" name="Int. J. Syst. Evol. Microbiol.">
        <title>The Global Catalogue of Microorganisms (GCM) 10K type strain sequencing project: providing services to taxonomists for standard genome sequencing and annotation.</title>
        <authorList>
            <consortium name="The Broad Institute Genomics Platform"/>
            <consortium name="The Broad Institute Genome Sequencing Center for Infectious Disease"/>
            <person name="Wu L."/>
            <person name="Ma J."/>
        </authorList>
    </citation>
    <scope>NUCLEOTIDE SEQUENCE [LARGE SCALE GENOMIC DNA]</scope>
    <source>
        <strain evidence="5">TBRC 5832</strain>
    </source>
</reference>
<dbReference type="EMBL" id="JBHSBL010000021">
    <property type="protein sequence ID" value="MFC4069805.1"/>
    <property type="molecule type" value="Genomic_DNA"/>
</dbReference>
<dbReference type="InterPro" id="IPR013702">
    <property type="entry name" value="FIST_domain_N"/>
</dbReference>
<dbReference type="Pfam" id="PF10442">
    <property type="entry name" value="FIST_C"/>
    <property type="match status" value="1"/>
</dbReference>
<accession>A0ABV8J474</accession>
<gene>
    <name evidence="4" type="ORF">ACFO0C_33190</name>
</gene>